<evidence type="ECO:0000313" key="4">
    <source>
        <dbReference type="EMBL" id="MDG3587290.1"/>
    </source>
</evidence>
<dbReference type="GO" id="GO:0016787">
    <property type="term" value="F:hydrolase activity"/>
    <property type="evidence" value="ECO:0007669"/>
    <property type="project" value="UniProtKB-KW"/>
</dbReference>
<evidence type="ECO:0000259" key="3">
    <source>
        <dbReference type="Pfam" id="PF00561"/>
    </source>
</evidence>
<dbReference type="PANTHER" id="PTHR43798:SF33">
    <property type="entry name" value="HYDROLASE, PUTATIVE (AFU_ORTHOLOGUE AFUA_2G14860)-RELATED"/>
    <property type="match status" value="1"/>
</dbReference>
<dbReference type="SUPFAM" id="SSF53474">
    <property type="entry name" value="alpha/beta-Hydrolases"/>
    <property type="match status" value="1"/>
</dbReference>
<proteinExistence type="inferred from homology"/>
<evidence type="ECO:0000313" key="5">
    <source>
        <dbReference type="Proteomes" id="UP001153642"/>
    </source>
</evidence>
<dbReference type="Proteomes" id="UP001153642">
    <property type="component" value="Unassembled WGS sequence"/>
</dbReference>
<keyword evidence="2 4" id="KW-0378">Hydrolase</keyword>
<name>A0ABT6FVM3_9FLAO</name>
<dbReference type="InterPro" id="IPR000073">
    <property type="entry name" value="AB_hydrolase_1"/>
</dbReference>
<accession>A0ABT6FVM3</accession>
<dbReference type="Pfam" id="PF00561">
    <property type="entry name" value="Abhydrolase_1"/>
    <property type="match status" value="1"/>
</dbReference>
<keyword evidence="5" id="KW-1185">Reference proteome</keyword>
<dbReference type="PRINTS" id="PR00793">
    <property type="entry name" value="PROAMNOPTASE"/>
</dbReference>
<sequence length="363" mass="41674">MDNKVYFFIRQGLFVILLFLCFSCNKKSNIDEEFYIPVEGSRLYVRLVGNVDGPIILNLHGGPGAFSGFDHEHNKEYLEHKYLMAYLDQRGGGKSDKEPDSTMFIMDQFVKDVDVVVDTLKSKFMNKKVNLLGSSWGGTLGLLYLIKHQDKINSFACVSGKADGVHPIMAIIEHEKKIVEDLMNTSQDSTAKKRYREIYSKLVAVENSELDQFYNDMNLIKHTFPKELGFDAYWANLEARKRAIELGKDSSYYSKAHYTKEEFNEAMEKFEYVNRVFRNSPAYNHLNILEDISKISKPVLVVQGQYDYAIGIGQAKMIYEALKSVPVAKKELIIIPNAAHNLNMEAQEQYYMAINSFFAKYND</sequence>
<reference evidence="4" key="1">
    <citation type="submission" date="2022-11" db="EMBL/GenBank/DDBJ databases">
        <title>High-quality draft genome sequence of Galbibacter sp. strain CMA-7.</title>
        <authorList>
            <person name="Wei L."/>
            <person name="Dong C."/>
            <person name="Shao Z."/>
        </authorList>
    </citation>
    <scope>NUCLEOTIDE SEQUENCE</scope>
    <source>
        <strain evidence="4">CMA-7</strain>
    </source>
</reference>
<dbReference type="InterPro" id="IPR029058">
    <property type="entry name" value="AB_hydrolase_fold"/>
</dbReference>
<dbReference type="InterPro" id="IPR002410">
    <property type="entry name" value="Peptidase_S33"/>
</dbReference>
<dbReference type="EMBL" id="JAPMUA010000006">
    <property type="protein sequence ID" value="MDG3587290.1"/>
    <property type="molecule type" value="Genomic_DNA"/>
</dbReference>
<feature type="domain" description="AB hydrolase-1" evidence="3">
    <location>
        <begin position="54"/>
        <end position="346"/>
    </location>
</feature>
<comment type="similarity">
    <text evidence="1">Belongs to the peptidase S33 family.</text>
</comment>
<dbReference type="PANTHER" id="PTHR43798">
    <property type="entry name" value="MONOACYLGLYCEROL LIPASE"/>
    <property type="match status" value="1"/>
</dbReference>
<evidence type="ECO:0000256" key="2">
    <source>
        <dbReference type="ARBA" id="ARBA00022801"/>
    </source>
</evidence>
<dbReference type="RefSeq" id="WP_277900999.1">
    <property type="nucleotide sequence ID" value="NZ_JAPMUA010000006.1"/>
</dbReference>
<dbReference type="Gene3D" id="3.40.50.1820">
    <property type="entry name" value="alpha/beta hydrolase"/>
    <property type="match status" value="1"/>
</dbReference>
<protein>
    <submittedName>
        <fullName evidence="4">Alpha/beta hydrolase</fullName>
    </submittedName>
</protein>
<dbReference type="InterPro" id="IPR050266">
    <property type="entry name" value="AB_hydrolase_sf"/>
</dbReference>
<organism evidence="4 5">
    <name type="scientific">Galbibacter pacificus</name>
    <dbReference type="NCBI Taxonomy" id="2996052"/>
    <lineage>
        <taxon>Bacteria</taxon>
        <taxon>Pseudomonadati</taxon>
        <taxon>Bacteroidota</taxon>
        <taxon>Flavobacteriia</taxon>
        <taxon>Flavobacteriales</taxon>
        <taxon>Flavobacteriaceae</taxon>
        <taxon>Galbibacter</taxon>
    </lineage>
</organism>
<comment type="caution">
    <text evidence="4">The sequence shown here is derived from an EMBL/GenBank/DDBJ whole genome shotgun (WGS) entry which is preliminary data.</text>
</comment>
<evidence type="ECO:0000256" key="1">
    <source>
        <dbReference type="ARBA" id="ARBA00010088"/>
    </source>
</evidence>
<gene>
    <name evidence="4" type="ORF">OSR52_15575</name>
</gene>